<evidence type="ECO:0000313" key="1">
    <source>
        <dbReference type="EMBL" id="JAS64780.1"/>
    </source>
</evidence>
<feature type="non-terminal residue" evidence="1">
    <location>
        <position position="1"/>
    </location>
</feature>
<feature type="non-terminal residue" evidence="1">
    <location>
        <position position="143"/>
    </location>
</feature>
<dbReference type="AlphaFoldDB" id="A0A1B6GQW0"/>
<accession>A0A1B6GQW0</accession>
<reference evidence="1" key="1">
    <citation type="submission" date="2015-11" db="EMBL/GenBank/DDBJ databases">
        <title>De novo transcriptome assembly of four potential Pierce s Disease insect vectors from Arizona vineyards.</title>
        <authorList>
            <person name="Tassone E.E."/>
        </authorList>
    </citation>
    <scope>NUCLEOTIDE SEQUENCE</scope>
</reference>
<protein>
    <submittedName>
        <fullName evidence="1">Uncharacterized protein</fullName>
    </submittedName>
</protein>
<sequence length="143" mass="16598">EPDQNTTEAIHPLEELVTEVDVTDEESEKLIHSIGQENTNMTYGINHSEPLMNNDETDINNIFHPYFNNSKGLTEKPYPHLYEIPALILIHLQAFKKRINDYLEMREKLGNTSDIEQLLMEDERLFADLNKTSPSQYKTPPEL</sequence>
<gene>
    <name evidence="1" type="ORF">g.2782</name>
</gene>
<organism evidence="1">
    <name type="scientific">Cuerna arida</name>
    <dbReference type="NCBI Taxonomy" id="1464854"/>
    <lineage>
        <taxon>Eukaryota</taxon>
        <taxon>Metazoa</taxon>
        <taxon>Ecdysozoa</taxon>
        <taxon>Arthropoda</taxon>
        <taxon>Hexapoda</taxon>
        <taxon>Insecta</taxon>
        <taxon>Pterygota</taxon>
        <taxon>Neoptera</taxon>
        <taxon>Paraneoptera</taxon>
        <taxon>Hemiptera</taxon>
        <taxon>Auchenorrhyncha</taxon>
        <taxon>Membracoidea</taxon>
        <taxon>Cicadellidae</taxon>
        <taxon>Cicadellinae</taxon>
        <taxon>Proconiini</taxon>
        <taxon>Cuerna</taxon>
    </lineage>
</organism>
<proteinExistence type="predicted"/>
<name>A0A1B6GQW0_9HEMI</name>
<dbReference type="EMBL" id="GECZ01004989">
    <property type="protein sequence ID" value="JAS64780.1"/>
    <property type="molecule type" value="Transcribed_RNA"/>
</dbReference>